<proteinExistence type="predicted"/>
<sequence>MSYCFSFQSPKALPTLSSQCRRTSLCITAAKYKPFHNTKLVKKVTSVSRKPEDHDQAKKSSLAIQFAALLATIEQPAFAITGVNNPEDLTWVLIQLAIVTFCYFILMPVTYHLELALEKIVQEKAFGDVFAIHVRLHFLSRDIAVGTISELQEISSGSILAVPVVQTRRSFKNQERLS</sequence>
<dbReference type="OrthoDB" id="2016985at2759"/>
<evidence type="ECO:0000256" key="1">
    <source>
        <dbReference type="SAM" id="Phobius"/>
    </source>
</evidence>
<protein>
    <submittedName>
        <fullName evidence="2">Uncharacterized protein</fullName>
    </submittedName>
</protein>
<dbReference type="EMBL" id="JAAWWB010000020">
    <property type="protein sequence ID" value="KAG6757654.1"/>
    <property type="molecule type" value="Genomic_DNA"/>
</dbReference>
<name>A0A8X8CKM4_POPTO</name>
<organism evidence="2 3">
    <name type="scientific">Populus tomentosa</name>
    <name type="common">Chinese white poplar</name>
    <dbReference type="NCBI Taxonomy" id="118781"/>
    <lineage>
        <taxon>Eukaryota</taxon>
        <taxon>Viridiplantae</taxon>
        <taxon>Streptophyta</taxon>
        <taxon>Embryophyta</taxon>
        <taxon>Tracheophyta</taxon>
        <taxon>Spermatophyta</taxon>
        <taxon>Magnoliopsida</taxon>
        <taxon>eudicotyledons</taxon>
        <taxon>Gunneridae</taxon>
        <taxon>Pentapetalae</taxon>
        <taxon>rosids</taxon>
        <taxon>fabids</taxon>
        <taxon>Malpighiales</taxon>
        <taxon>Salicaceae</taxon>
        <taxon>Saliceae</taxon>
        <taxon>Populus</taxon>
    </lineage>
</organism>
<dbReference type="AlphaFoldDB" id="A0A8X8CKM4"/>
<comment type="caution">
    <text evidence="2">The sequence shown here is derived from an EMBL/GenBank/DDBJ whole genome shotgun (WGS) entry which is preliminary data.</text>
</comment>
<dbReference type="PANTHER" id="PTHR36727:SF2">
    <property type="entry name" value="NAD(P)H-QUINONE OXIDOREDUCTASE SUBUNIT L, CHLOROPLASTIC"/>
    <property type="match status" value="1"/>
</dbReference>
<dbReference type="PANTHER" id="PTHR36727">
    <property type="entry name" value="NAD(P)H-QUINONE OXIDOREDUCTASE SUBUNIT L, CHLOROPLASTIC"/>
    <property type="match status" value="1"/>
</dbReference>
<gene>
    <name evidence="2" type="ORF">POTOM_037974</name>
</gene>
<evidence type="ECO:0000313" key="3">
    <source>
        <dbReference type="Proteomes" id="UP000886885"/>
    </source>
</evidence>
<evidence type="ECO:0000313" key="2">
    <source>
        <dbReference type="EMBL" id="KAG6757654.1"/>
    </source>
</evidence>
<keyword evidence="1" id="KW-0472">Membrane</keyword>
<reference evidence="2" key="1">
    <citation type="journal article" date="2020" name="bioRxiv">
        <title>Hybrid origin of Populus tomentosa Carr. identified through genome sequencing and phylogenomic analysis.</title>
        <authorList>
            <person name="An X."/>
            <person name="Gao K."/>
            <person name="Chen Z."/>
            <person name="Li J."/>
            <person name="Yang X."/>
            <person name="Yang X."/>
            <person name="Zhou J."/>
            <person name="Guo T."/>
            <person name="Zhao T."/>
            <person name="Huang S."/>
            <person name="Miao D."/>
            <person name="Khan W.U."/>
            <person name="Rao P."/>
            <person name="Ye M."/>
            <person name="Lei B."/>
            <person name="Liao W."/>
            <person name="Wang J."/>
            <person name="Ji L."/>
            <person name="Li Y."/>
            <person name="Guo B."/>
            <person name="Mustafa N.S."/>
            <person name="Li S."/>
            <person name="Yun Q."/>
            <person name="Keller S.R."/>
            <person name="Mao J."/>
            <person name="Zhang R."/>
            <person name="Strauss S.H."/>
        </authorList>
    </citation>
    <scope>NUCLEOTIDE SEQUENCE</scope>
    <source>
        <strain evidence="2">GM15</strain>
        <tissue evidence="2">Leaf</tissue>
    </source>
</reference>
<dbReference type="Proteomes" id="UP000886885">
    <property type="component" value="Chromosome 10D"/>
</dbReference>
<feature type="transmembrane region" description="Helical" evidence="1">
    <location>
        <begin position="89"/>
        <end position="109"/>
    </location>
</feature>
<accession>A0A8X8CKM4</accession>
<keyword evidence="1" id="KW-1133">Transmembrane helix</keyword>
<keyword evidence="1" id="KW-0812">Transmembrane</keyword>
<keyword evidence="3" id="KW-1185">Reference proteome</keyword>